<evidence type="ECO:0000313" key="2">
    <source>
        <dbReference type="Proteomes" id="UP001501523"/>
    </source>
</evidence>
<reference evidence="2" key="1">
    <citation type="journal article" date="2019" name="Int. J. Syst. Evol. Microbiol.">
        <title>The Global Catalogue of Microorganisms (GCM) 10K type strain sequencing project: providing services to taxonomists for standard genome sequencing and annotation.</title>
        <authorList>
            <consortium name="The Broad Institute Genomics Platform"/>
            <consortium name="The Broad Institute Genome Sequencing Center for Infectious Disease"/>
            <person name="Wu L."/>
            <person name="Ma J."/>
        </authorList>
    </citation>
    <scope>NUCLEOTIDE SEQUENCE [LARGE SCALE GENOMIC DNA]</scope>
    <source>
        <strain evidence="2">JCM 15421</strain>
    </source>
</reference>
<accession>A0ABP3U1Y5</accession>
<evidence type="ECO:0008006" key="3">
    <source>
        <dbReference type="Google" id="ProtNLM"/>
    </source>
</evidence>
<dbReference type="InterPro" id="IPR007367">
    <property type="entry name" value="DUF433"/>
</dbReference>
<protein>
    <recommendedName>
        <fullName evidence="3">DUF433 domain-containing protein</fullName>
    </recommendedName>
</protein>
<proteinExistence type="predicted"/>
<dbReference type="InterPro" id="IPR036388">
    <property type="entry name" value="WH-like_DNA-bd_sf"/>
</dbReference>
<dbReference type="RefSeq" id="WP_379988514.1">
    <property type="nucleotide sequence ID" value="NZ_JBHSMO010000002.1"/>
</dbReference>
<dbReference type="InterPro" id="IPR009057">
    <property type="entry name" value="Homeodomain-like_sf"/>
</dbReference>
<dbReference type="EMBL" id="BAAAEU010000024">
    <property type="protein sequence ID" value="GAA0720608.1"/>
    <property type="molecule type" value="Genomic_DNA"/>
</dbReference>
<sequence>MDWRDRIAVDPDVVFGKPRIKGTRLSVEFLMGLFGAGWSEQQVLESYPQLAREDLQALFALAAEMIAEEGFVIAGKLAA</sequence>
<dbReference type="Gene3D" id="1.10.10.10">
    <property type="entry name" value="Winged helix-like DNA-binding domain superfamily/Winged helix DNA-binding domain"/>
    <property type="match status" value="1"/>
</dbReference>
<comment type="caution">
    <text evidence="1">The sequence shown here is derived from an EMBL/GenBank/DDBJ whole genome shotgun (WGS) entry which is preliminary data.</text>
</comment>
<name>A0ABP3U1Y5_9GAMM</name>
<keyword evidence="2" id="KW-1185">Reference proteome</keyword>
<dbReference type="SUPFAM" id="SSF46689">
    <property type="entry name" value="Homeodomain-like"/>
    <property type="match status" value="1"/>
</dbReference>
<gene>
    <name evidence="1" type="ORF">GCM10009105_30190</name>
</gene>
<organism evidence="1 2">
    <name type="scientific">Dokdonella soli</name>
    <dbReference type="NCBI Taxonomy" id="529810"/>
    <lineage>
        <taxon>Bacteria</taxon>
        <taxon>Pseudomonadati</taxon>
        <taxon>Pseudomonadota</taxon>
        <taxon>Gammaproteobacteria</taxon>
        <taxon>Lysobacterales</taxon>
        <taxon>Rhodanobacteraceae</taxon>
        <taxon>Dokdonella</taxon>
    </lineage>
</organism>
<dbReference type="PANTHER" id="PTHR34849:SF3">
    <property type="entry name" value="SSR2962 PROTEIN"/>
    <property type="match status" value="1"/>
</dbReference>
<dbReference type="PANTHER" id="PTHR34849">
    <property type="entry name" value="SSL5025 PROTEIN"/>
    <property type="match status" value="1"/>
</dbReference>
<dbReference type="Pfam" id="PF04255">
    <property type="entry name" value="DUF433"/>
    <property type="match status" value="1"/>
</dbReference>
<evidence type="ECO:0000313" key="1">
    <source>
        <dbReference type="EMBL" id="GAA0720608.1"/>
    </source>
</evidence>
<dbReference type="Proteomes" id="UP001501523">
    <property type="component" value="Unassembled WGS sequence"/>
</dbReference>